<protein>
    <submittedName>
        <fullName evidence="1">Uncharacterized protein</fullName>
    </submittedName>
</protein>
<accession>A0A1A3CTD4</accession>
<dbReference type="EMBL" id="LZKQ01000061">
    <property type="protein sequence ID" value="OBI89266.1"/>
    <property type="molecule type" value="Genomic_DNA"/>
</dbReference>
<organism evidence="1 2">
    <name type="scientific">Mycobacterium asiaticum</name>
    <dbReference type="NCBI Taxonomy" id="1790"/>
    <lineage>
        <taxon>Bacteria</taxon>
        <taxon>Bacillati</taxon>
        <taxon>Actinomycetota</taxon>
        <taxon>Actinomycetes</taxon>
        <taxon>Mycobacteriales</taxon>
        <taxon>Mycobacteriaceae</taxon>
        <taxon>Mycobacterium</taxon>
    </lineage>
</organism>
<proteinExistence type="predicted"/>
<dbReference type="SUPFAM" id="SSF52540">
    <property type="entry name" value="P-loop containing nucleoside triphosphate hydrolases"/>
    <property type="match status" value="1"/>
</dbReference>
<evidence type="ECO:0000313" key="2">
    <source>
        <dbReference type="Proteomes" id="UP000093795"/>
    </source>
</evidence>
<reference evidence="1 2" key="1">
    <citation type="submission" date="2016-06" db="EMBL/GenBank/DDBJ databases">
        <authorList>
            <person name="Kjaerup R.B."/>
            <person name="Dalgaard T.S."/>
            <person name="Juul-Madsen H.R."/>
        </authorList>
    </citation>
    <scope>NUCLEOTIDE SEQUENCE [LARGE SCALE GENOMIC DNA]</scope>
    <source>
        <strain evidence="1 2">1081914.2</strain>
    </source>
</reference>
<name>A0A1A3CTD4_MYCAS</name>
<comment type="caution">
    <text evidence="1">The sequence shown here is derived from an EMBL/GenBank/DDBJ whole genome shotgun (WGS) entry which is preliminary data.</text>
</comment>
<sequence length="376" mass="40505">MEQITRTTRERRIDNLVEAFEERDEAKRQVSERKAQALINVDADRAMDGLTFLTFNDDSEPIWGAGAEVLAAQGEGVVICGPQGVGKSTLAQQLVLARMGITSSMLLGYPVARDERPIFYLAMDRPMQIRRSLARMVDLTEETAAATIKRQLIVWKGRVPIKANEAPEAFAEWVAQHGRNPGLVIVDSLKDLLSGLIGDDDGIGFNDAMQRVIENGTEFLSLHHQRKATADNLKPAQLSDVYGSGWLTAGQGSVLLLWGQPGASSVELSHLKQPQERVGPLIIKHQHGEGASTKIDAAHVITALADRAGEIGISEADAVAEVFGIDDPAGPGYVAAKSSVRRTLNKLARDKVLAYEAGSRGGSGGGGRAARWRICG</sequence>
<dbReference type="InterPro" id="IPR027417">
    <property type="entry name" value="P-loop_NTPase"/>
</dbReference>
<gene>
    <name evidence="1" type="ORF">A9X01_13885</name>
</gene>
<dbReference type="Pfam" id="PF13481">
    <property type="entry name" value="AAA_25"/>
    <property type="match status" value="1"/>
</dbReference>
<dbReference type="Gene3D" id="3.40.50.300">
    <property type="entry name" value="P-loop containing nucleotide triphosphate hydrolases"/>
    <property type="match status" value="1"/>
</dbReference>
<dbReference type="AlphaFoldDB" id="A0A1A3CTD4"/>
<evidence type="ECO:0000313" key="1">
    <source>
        <dbReference type="EMBL" id="OBI89266.1"/>
    </source>
</evidence>
<dbReference type="Proteomes" id="UP000093795">
    <property type="component" value="Unassembled WGS sequence"/>
</dbReference>